<evidence type="ECO:0000313" key="2">
    <source>
        <dbReference type="EMBL" id="EER17558.1"/>
    </source>
</evidence>
<dbReference type="RefSeq" id="XP_002785762.1">
    <property type="nucleotide sequence ID" value="XM_002785716.1"/>
</dbReference>
<protein>
    <submittedName>
        <fullName evidence="2">Uncharacterized protein</fullName>
    </submittedName>
</protein>
<proteinExistence type="predicted"/>
<gene>
    <name evidence="2" type="ORF">Pmar_PMAR008120</name>
</gene>
<feature type="compositionally biased region" description="Low complexity" evidence="1">
    <location>
        <begin position="31"/>
        <end position="43"/>
    </location>
</feature>
<accession>C5KDC5</accession>
<evidence type="ECO:0000313" key="3">
    <source>
        <dbReference type="Proteomes" id="UP000007800"/>
    </source>
</evidence>
<sequence>MGMSDEMFSCRFCSESPFARLFGADPPPPGGTTTRQTRRSPSSFVRRNSEEMQRLIASWDHYVSSRAKDFFVTREKLEEVLMMIARGIHHTEDPILGVGTNTWTLATIPFQMVKPTEDTESLTYVNRVMVLIFSSDEAFQHLMTLPKAPFR</sequence>
<organism evidence="3">
    <name type="scientific">Perkinsus marinus (strain ATCC 50983 / TXsc)</name>
    <dbReference type="NCBI Taxonomy" id="423536"/>
    <lineage>
        <taxon>Eukaryota</taxon>
        <taxon>Sar</taxon>
        <taxon>Alveolata</taxon>
        <taxon>Perkinsozoa</taxon>
        <taxon>Perkinsea</taxon>
        <taxon>Perkinsida</taxon>
        <taxon>Perkinsidae</taxon>
        <taxon>Perkinsus</taxon>
    </lineage>
</organism>
<evidence type="ECO:0000256" key="1">
    <source>
        <dbReference type="SAM" id="MobiDB-lite"/>
    </source>
</evidence>
<dbReference type="Proteomes" id="UP000007800">
    <property type="component" value="Unassembled WGS sequence"/>
</dbReference>
<reference evidence="2 3" key="1">
    <citation type="submission" date="2008-07" db="EMBL/GenBank/DDBJ databases">
        <authorList>
            <person name="El-Sayed N."/>
            <person name="Caler E."/>
            <person name="Inman J."/>
            <person name="Amedeo P."/>
            <person name="Hass B."/>
            <person name="Wortman J."/>
        </authorList>
    </citation>
    <scope>NUCLEOTIDE SEQUENCE [LARGE SCALE GENOMIC DNA]</scope>
    <source>
        <strain evidence="3">ATCC 50983 / TXsc</strain>
    </source>
</reference>
<dbReference type="EMBL" id="GG672055">
    <property type="protein sequence ID" value="EER17558.1"/>
    <property type="molecule type" value="Genomic_DNA"/>
</dbReference>
<keyword evidence="3" id="KW-1185">Reference proteome</keyword>
<dbReference type="AlphaFoldDB" id="C5KDC5"/>
<dbReference type="GeneID" id="9062896"/>
<feature type="region of interest" description="Disordered" evidence="1">
    <location>
        <begin position="21"/>
        <end position="46"/>
    </location>
</feature>
<name>C5KDC5_PERM5</name>
<dbReference type="OrthoDB" id="408098at2759"/>
<dbReference type="InParanoid" id="C5KDC5"/>